<proteinExistence type="predicted"/>
<organism evidence="1 2">
    <name type="scientific">Spirosoma radiotolerans</name>
    <dbReference type="NCBI Taxonomy" id="1379870"/>
    <lineage>
        <taxon>Bacteria</taxon>
        <taxon>Pseudomonadati</taxon>
        <taxon>Bacteroidota</taxon>
        <taxon>Cytophagia</taxon>
        <taxon>Cytophagales</taxon>
        <taxon>Cytophagaceae</taxon>
        <taxon>Spirosoma</taxon>
    </lineage>
</organism>
<dbReference type="PATRIC" id="fig|1379870.5.peg.1229"/>
<sequence length="1972" mass="213712">MSVLPPYSAYLQDYPGAGQQVRVFLINTSRNTYQIRLAGQLTGDNGIEIRTSPNYRPPRPLTVPPGQTLLSRNDLEGLFDLNQIEVTGIDKNLLARGFPLPDGTYQLCVRAYNETPTNTAVTAFGQPLSAEFPLGCSAPIVVRSVEPPILISPLCDAEVTATTPQAVVFTWTPPAGVSPAQVDYTLRIVELPQTGVDPNVFIDAVALPKSGVEVRNLRTSTFLYGPTQPPLVVGKRYAWRVQAIDRSRKLNFLNDGKSPVCSFIYGTGLPVLAKKPGLELVQTPALPILPIPGLDAQDTPPAGATAIADKVPAPSTPYELKITNCNCKTPPSSTEGSVADNQAVLTKKQLTVAGFTVDLAGIQLDAEQKINGTGTVQLPYVGGGYIKLRVSLSKVQCNPAGQVIAGKVRGLLQQNASLLPGYDKPDFSALDLKPADVSEISKKLSAIKDQVKESITNSKNSIGWEMPLGVYTANVDVAITNVVFEPAQAYFDAVTWFKVASAQFGGVPLSATKVCMSPDKPICGDMTLYLGLDMPLSTLLTLKGATTDVNNKSANNLDFKKITNVNLNNWDFKTFHIVADLKPPGLKEANGINKDKELAVTLVYDSPKADLNDWTTTVEFPDFYVDKLSRDFIFSMDGKPGIYDQSELPDEYTAKLPNDYPQAGQKPGAEWKGLFFPKLNVTTTVLKSLNQGKPSTVSVENLIHDDNGFTGAFMATPVISLGDGSLDGWYCSADTLKLNLLMSQFKNARLAGRVVMPIFKYNPDEKQMEKGSIWPYTCTLSKDEKPNGGLTYQFQIVSPKEDVNVKLWAAKLSVLDGTNITVGNQGNKDGAFNASVTLNAKLSVDAKIVSPGMTILGMKLQSSPADGTSYFTSGTINSSFASPQKSLLAAADDEGFPVTIKSVSLDKVKGQASQYDFKFTGDITLMEGNIHAAITPYVRFKIGFGANKRPDWGLDKVGVDSVGIHGNLSFMRIDGTADFFDNEAPYGTGFRGDLNVKLLGAGFSVGGYFGRVNGFRYWQVGGKADLPAPVPIPGTPLTLAAFGGGAFHNMIKETQTDEKGKPKVGAPVKFTPSQKHDGFEVAVEVTMQSKDLFDMNGVMAATVSTENGFHLSDLRLDLDAALFGPEPDKALATGVGFIDVNFDKGYFDSKFGLNMHYGTTSGVFSVTGSGDMGLHVSFPSSLGNPDPKQDYSKEKPGDWYFFIGLPDATPCGNADDCFANSERIKLAIKVKSLGSLTFGSYFVMYHNLKPDGVTTLPPPPWGMSAADLEALGYKGVHLAGTDALAFGSGFVTDDKFEFGPFEAKFHAAFGFDLALQKITAPCSSGQIPGINGWYANGQMYADLALTLGINIDIWIYSGYLELLKVQAAALLEGGMVNPIWIHGSILLRYRALGGRIKGSTTFEMWYNKDEQCKPAFEQPNPFADLPIIAGLTPENNSKNVSVISPYYAEFSYPVRTLIQINDVDSLSRQPVASFRTFRLDFTSGTATNPFVTTQLQASSTNPNCSLDNSGRLRFGNDPDGGGNFNVTFFRDATLPPNAKLSVSLTVGVKLLNTGTNQYDPYYYKSQLVAETKSYTFTTGECVSSLSQEGAVPSVAYSYPFEGQRYFTIGDGGIFGYVELSSNFGCCLDKIQSDKYYRLSVRYTALKDNKFDKKDPGSVWTNNSAKFDGKLLRFGIPINFLQKKTLYRIEIFREPTDALVAEQKKIIAQQKGKIRKELEDTYLSGEKAEYGFGSAVTVSSKPGPGPGTGLMSNKVASVNGLAQGYNAAYVDQTVQKENSQQGNAIGAKVTGQSVGTMADIKLGKGKSDEEVDVKTQLEQPVYTYFFQTSQYNTLAEKLKASPFLAAEQKTVRTSDIEAYTIPIQSPEGFDSYELLWKKLPNGSVLPPLVLQKVLDSTNPWFADFVKPMVSLINGLSNYQLGNGNILFKTADNTAAPTVNYDQLMRQVVLFNQGGFDNAQTPISKNNLKGITQN</sequence>
<protein>
    <recommendedName>
        <fullName evidence="3">Fibronectin type-III domain-containing protein</fullName>
    </recommendedName>
</protein>
<gene>
    <name evidence="1" type="ORF">SD10_05670</name>
</gene>
<dbReference type="KEGG" id="srd:SD10_05670"/>
<keyword evidence="2" id="KW-1185">Reference proteome</keyword>
<dbReference type="EMBL" id="CP010429">
    <property type="protein sequence ID" value="AKD54474.1"/>
    <property type="molecule type" value="Genomic_DNA"/>
</dbReference>
<accession>A0A0E3ZUH9</accession>
<reference evidence="1 2" key="1">
    <citation type="journal article" date="2014" name="Curr. Microbiol.">
        <title>Spirosoma radiotolerans sp. nov., a gamma-radiation-resistant bacterium isolated from gamma ray-irradiated soil.</title>
        <authorList>
            <person name="Lee J.J."/>
            <person name="Srinivasan S."/>
            <person name="Lim S."/>
            <person name="Joe M."/>
            <person name="Im S."/>
            <person name="Bae S.I."/>
            <person name="Park K.R."/>
            <person name="Han J.H."/>
            <person name="Park S.H."/>
            <person name="Joo B.M."/>
            <person name="Park S.J."/>
            <person name="Kim M.K."/>
        </authorList>
    </citation>
    <scope>NUCLEOTIDE SEQUENCE [LARGE SCALE GENOMIC DNA]</scope>
    <source>
        <strain evidence="1 2">DG5A</strain>
    </source>
</reference>
<evidence type="ECO:0000313" key="1">
    <source>
        <dbReference type="EMBL" id="AKD54474.1"/>
    </source>
</evidence>
<evidence type="ECO:0000313" key="2">
    <source>
        <dbReference type="Proteomes" id="UP000033054"/>
    </source>
</evidence>
<name>A0A0E3ZUH9_9BACT</name>
<dbReference type="Proteomes" id="UP000033054">
    <property type="component" value="Chromosome"/>
</dbReference>
<dbReference type="STRING" id="1379870.SD10_05670"/>
<dbReference type="HOGENOM" id="CLU_234402_0_0_10"/>
<evidence type="ECO:0008006" key="3">
    <source>
        <dbReference type="Google" id="ProtNLM"/>
    </source>
</evidence>